<dbReference type="EMBL" id="KZ613474">
    <property type="protein sequence ID" value="PMD23840.1"/>
    <property type="molecule type" value="Genomic_DNA"/>
</dbReference>
<evidence type="ECO:0000256" key="1">
    <source>
        <dbReference type="SAM" id="MobiDB-lite"/>
    </source>
</evidence>
<feature type="compositionally biased region" description="Polar residues" evidence="1">
    <location>
        <begin position="377"/>
        <end position="389"/>
    </location>
</feature>
<dbReference type="InterPro" id="IPR055936">
    <property type="entry name" value="DUF7514"/>
</dbReference>
<dbReference type="Pfam" id="PF24355">
    <property type="entry name" value="DUF7514"/>
    <property type="match status" value="1"/>
</dbReference>
<keyword evidence="4" id="KW-1185">Reference proteome</keyword>
<name>A0A2J6QC35_9HELO</name>
<organism evidence="3 4">
    <name type="scientific">Hyaloscypha hepaticicola</name>
    <dbReference type="NCBI Taxonomy" id="2082293"/>
    <lineage>
        <taxon>Eukaryota</taxon>
        <taxon>Fungi</taxon>
        <taxon>Dikarya</taxon>
        <taxon>Ascomycota</taxon>
        <taxon>Pezizomycotina</taxon>
        <taxon>Leotiomycetes</taxon>
        <taxon>Helotiales</taxon>
        <taxon>Hyaloscyphaceae</taxon>
        <taxon>Hyaloscypha</taxon>
    </lineage>
</organism>
<feature type="compositionally biased region" description="Polar residues" evidence="1">
    <location>
        <begin position="483"/>
        <end position="492"/>
    </location>
</feature>
<feature type="compositionally biased region" description="Basic and acidic residues" evidence="1">
    <location>
        <begin position="456"/>
        <end position="480"/>
    </location>
</feature>
<reference evidence="3 4" key="1">
    <citation type="submission" date="2016-05" db="EMBL/GenBank/DDBJ databases">
        <title>A degradative enzymes factory behind the ericoid mycorrhizal symbiosis.</title>
        <authorList>
            <consortium name="DOE Joint Genome Institute"/>
            <person name="Martino E."/>
            <person name="Morin E."/>
            <person name="Grelet G."/>
            <person name="Kuo A."/>
            <person name="Kohler A."/>
            <person name="Daghino S."/>
            <person name="Barry K."/>
            <person name="Choi C."/>
            <person name="Cichocki N."/>
            <person name="Clum A."/>
            <person name="Copeland A."/>
            <person name="Hainaut M."/>
            <person name="Haridas S."/>
            <person name="Labutti K."/>
            <person name="Lindquist E."/>
            <person name="Lipzen A."/>
            <person name="Khouja H.-R."/>
            <person name="Murat C."/>
            <person name="Ohm R."/>
            <person name="Olson A."/>
            <person name="Spatafora J."/>
            <person name="Veneault-Fourrey C."/>
            <person name="Henrissat B."/>
            <person name="Grigoriev I."/>
            <person name="Martin F."/>
            <person name="Perotto S."/>
        </authorList>
    </citation>
    <scope>NUCLEOTIDE SEQUENCE [LARGE SCALE GENOMIC DNA]</scope>
    <source>
        <strain evidence="3 4">UAMH 7357</strain>
    </source>
</reference>
<evidence type="ECO:0000313" key="4">
    <source>
        <dbReference type="Proteomes" id="UP000235672"/>
    </source>
</evidence>
<gene>
    <name evidence="3" type="ORF">NA56DRAFT_678158</name>
</gene>
<feature type="region of interest" description="Disordered" evidence="1">
    <location>
        <begin position="1"/>
        <end position="61"/>
    </location>
</feature>
<proteinExistence type="predicted"/>
<feature type="compositionally biased region" description="Pro residues" evidence="1">
    <location>
        <begin position="104"/>
        <end position="114"/>
    </location>
</feature>
<dbReference type="STRING" id="1745343.A0A2J6QC35"/>
<dbReference type="AlphaFoldDB" id="A0A2J6QC35"/>
<accession>A0A2J6QC35</accession>
<dbReference type="OrthoDB" id="5413703at2759"/>
<dbReference type="Proteomes" id="UP000235672">
    <property type="component" value="Unassembled WGS sequence"/>
</dbReference>
<dbReference type="PANTHER" id="PTHR39611">
    <property type="entry name" value="HYDROXYPROLINE-RICH GLYCOPROTEIN DZ-HRGP-RELATED"/>
    <property type="match status" value="1"/>
</dbReference>
<evidence type="ECO:0000313" key="3">
    <source>
        <dbReference type="EMBL" id="PMD23840.1"/>
    </source>
</evidence>
<protein>
    <recommendedName>
        <fullName evidence="2">DUF7514 domain-containing protein</fullName>
    </recommendedName>
</protein>
<feature type="compositionally biased region" description="Basic and acidic residues" evidence="1">
    <location>
        <begin position="559"/>
        <end position="602"/>
    </location>
</feature>
<dbReference type="PANTHER" id="PTHR39611:SF1">
    <property type="entry name" value="HYDROXYPROLINE-RICH GLYCOPROTEIN DZ-HRGP"/>
    <property type="match status" value="1"/>
</dbReference>
<feature type="compositionally biased region" description="Low complexity" evidence="1">
    <location>
        <begin position="534"/>
        <end position="546"/>
    </location>
</feature>
<feature type="region of interest" description="Disordered" evidence="1">
    <location>
        <begin position="350"/>
        <end position="624"/>
    </location>
</feature>
<evidence type="ECO:0000259" key="2">
    <source>
        <dbReference type="Pfam" id="PF24355"/>
    </source>
</evidence>
<feature type="compositionally biased region" description="Basic and acidic residues" evidence="1">
    <location>
        <begin position="412"/>
        <end position="421"/>
    </location>
</feature>
<sequence length="649" mass="72186">MANTHGRREPRPDYFEPVPEYTNNDSSEPRVRGASPIRKNSSPPISDKMASGANRDELEAYPGVSPDLIAAITEKVTKEVVEHLSKQQSGSEVGVSNKSSSTSSPPPTNTPPSPTQSTKAPYVAPPPMESRSPPTSPLDKPSVRFSDRRPAVARTYSTTELSTIDQKWGRLFDSDGTPTQRLGAFLRGLANHIIEEFPPKKSIVVTPSKMATYYASYAVEKEPQHLLPIFRANANEEHIQRLYQDLGCEHHLVQEGPHSAAIIPSLTPVGFAYWMTLMILAYPDEEWRRLQKVVEAMPIDADGDKVDGKPERLPKQISRHLLPLKPDPSSQKLLESAIFQFLENLGSTSRRRGSLTAPSLSRRSSTQSRQRQRSVEIHQTTRTSPTSPKAQPIERERKPYTGAPSESSSNEESVKIERDRQPYTAQPGSGKVYPEAQTLNLPNRPGRANSTSSRGSTRDHYDAGSRINTRDQPHNDEPRHLRTGSTSSQTYIPGSGRPAARRQSSPPMKNFRHSTPGDIQAGGKYGPTPGSSTSSFNPGSYGSGSSFPPPPPGPPPPIDIRHPERDRRYRDDRHGRRGTDEELRFTGELNSPKDAEKWDRYQEAVGGDRYSNGPYERGSVSVDPRDIRGAEDFYREKPREYDTYGRRIS</sequence>
<feature type="compositionally biased region" description="Basic and acidic residues" evidence="1">
    <location>
        <begin position="141"/>
        <end position="150"/>
    </location>
</feature>
<feature type="region of interest" description="Disordered" evidence="1">
    <location>
        <begin position="80"/>
        <end position="150"/>
    </location>
</feature>
<feature type="domain" description="DUF7514" evidence="2">
    <location>
        <begin position="169"/>
        <end position="337"/>
    </location>
</feature>
<feature type="compositionally biased region" description="Pro residues" evidence="1">
    <location>
        <begin position="547"/>
        <end position="558"/>
    </location>
</feature>
<feature type="compositionally biased region" description="Basic and acidic residues" evidence="1">
    <location>
        <begin position="1"/>
        <end position="14"/>
    </location>
</feature>